<feature type="compositionally biased region" description="Basic and acidic residues" evidence="1">
    <location>
        <begin position="122"/>
        <end position="139"/>
    </location>
</feature>
<dbReference type="EMBL" id="CM007647">
    <property type="protein sequence ID" value="ONL94143.1"/>
    <property type="molecule type" value="Genomic_DNA"/>
</dbReference>
<feature type="compositionally biased region" description="Polar residues" evidence="1">
    <location>
        <begin position="8"/>
        <end position="21"/>
    </location>
</feature>
<evidence type="ECO:0000256" key="1">
    <source>
        <dbReference type="SAM" id="MobiDB-lite"/>
    </source>
</evidence>
<dbReference type="ExpressionAtlas" id="A0A1D6JQ80">
    <property type="expression patterns" value="baseline and differential"/>
</dbReference>
<name>A0A1D6JQ80_MAIZE</name>
<protein>
    <submittedName>
        <fullName evidence="2">Polyadenylate-binding protein RBP47B</fullName>
    </submittedName>
</protein>
<dbReference type="PANTHER" id="PTHR36373">
    <property type="entry name" value="EXPRESSED PROTEIN"/>
    <property type="match status" value="1"/>
</dbReference>
<reference evidence="2" key="1">
    <citation type="submission" date="2015-12" db="EMBL/GenBank/DDBJ databases">
        <title>Update maize B73 reference genome by single molecule sequencing technologies.</title>
        <authorList>
            <consortium name="Maize Genome Sequencing Project"/>
            <person name="Ware D."/>
        </authorList>
    </citation>
    <scope>NUCLEOTIDE SEQUENCE [LARGE SCALE GENOMIC DNA]</scope>
    <source>
        <tissue evidence="2">Seedling</tissue>
    </source>
</reference>
<gene>
    <name evidence="2" type="ORF">ZEAMMB73_Zm00001d027869</name>
</gene>
<feature type="compositionally biased region" description="Pro residues" evidence="1">
    <location>
        <begin position="90"/>
        <end position="100"/>
    </location>
</feature>
<feature type="region of interest" description="Disordered" evidence="1">
    <location>
        <begin position="1"/>
        <end position="21"/>
    </location>
</feature>
<dbReference type="AlphaFoldDB" id="A0A1D6JQ80"/>
<proteinExistence type="predicted"/>
<sequence>MVGGSRPVTDTQEVYSLNPMNPSDLMEKVVPDAPDSFISNPVPAEIVKEVATQERVKKSPSPMKGKKVGLKVEAGKPRSPSVLKEVKATPPTPQRFPSPSPNRIKNVKLGGAAIAGSPLKNPLKEKGTPSNSKDPESKKYAVRQPFGVKDMNNTRACDAEGSSSSMFWFLKPCTFLVE</sequence>
<organism evidence="2">
    <name type="scientific">Zea mays</name>
    <name type="common">Maize</name>
    <dbReference type="NCBI Taxonomy" id="4577"/>
    <lineage>
        <taxon>Eukaryota</taxon>
        <taxon>Viridiplantae</taxon>
        <taxon>Streptophyta</taxon>
        <taxon>Embryophyta</taxon>
        <taxon>Tracheophyta</taxon>
        <taxon>Spermatophyta</taxon>
        <taxon>Magnoliopsida</taxon>
        <taxon>Liliopsida</taxon>
        <taxon>Poales</taxon>
        <taxon>Poaceae</taxon>
        <taxon>PACMAD clade</taxon>
        <taxon>Panicoideae</taxon>
        <taxon>Andropogonodae</taxon>
        <taxon>Andropogoneae</taxon>
        <taxon>Tripsacinae</taxon>
        <taxon>Zea</taxon>
    </lineage>
</organism>
<accession>A0A1D6JQ80</accession>
<evidence type="ECO:0000313" key="2">
    <source>
        <dbReference type="EMBL" id="ONL94141.1"/>
    </source>
</evidence>
<feature type="region of interest" description="Disordered" evidence="1">
    <location>
        <begin position="53"/>
        <end position="146"/>
    </location>
</feature>
<dbReference type="EMBL" id="CM007647">
    <property type="protein sequence ID" value="ONL94141.1"/>
    <property type="molecule type" value="Genomic_DNA"/>
</dbReference>
<dbReference type="PANTHER" id="PTHR36373:SF1">
    <property type="entry name" value="EXPRESSED PROTEIN"/>
    <property type="match status" value="1"/>
</dbReference>